<dbReference type="SUPFAM" id="SSF56645">
    <property type="entry name" value="Acyl-CoA dehydrogenase NM domain-like"/>
    <property type="match status" value="1"/>
</dbReference>
<reference evidence="4 5" key="1">
    <citation type="submission" date="2019-10" db="EMBL/GenBank/DDBJ databases">
        <title>Nocardia macrotermitis sp. nov. and Nocardia aurantia sp. nov., isolated from the gut of fungus growing-termite Macrotermes natalensis.</title>
        <authorList>
            <person name="Benndorf R."/>
            <person name="Schwitalla J."/>
            <person name="Martin K."/>
            <person name="De Beer W."/>
            <person name="Kaster A.-K."/>
            <person name="Vollmers J."/>
            <person name="Poulsen M."/>
            <person name="Beemelmanns C."/>
        </authorList>
    </citation>
    <scope>NUCLEOTIDE SEQUENCE [LARGE SCALE GENOMIC DNA]</scope>
    <source>
        <strain evidence="4 5">RB20</strain>
    </source>
</reference>
<dbReference type="PANTHER" id="PTHR43884:SF12">
    <property type="entry name" value="ISOVALERYL-COA DEHYDROGENASE, MITOCHONDRIAL-RELATED"/>
    <property type="match status" value="1"/>
</dbReference>
<dbReference type="Gene3D" id="2.40.110.10">
    <property type="entry name" value="Butyryl-CoA Dehydrogenase, subunit A, domain 2"/>
    <property type="match status" value="1"/>
</dbReference>
<sequence length="557" mass="59791">MTLTTGHDAELLETDARLRAMLAEFGQLRIEADDEADAFPVAIWDRLNALGIQRFYIPSTLGGALADYESSARLTRTMARHDVTVAVAHGKTYLGAVCTWIAGTDAQQRWLAEIIARGVPVSWALTERDHGSDLTSGEMCAEPVEGGYRLDGEKWLINNASKGGVVCVLARTGQGGGFGGFGLFLIDKRTVRPDEFTALAKESTHGIRGADISGFRARGLTVPADARVGADGHGLEIVARALQSTRTMCAYLSLGAADHALALAVSESGELPVDGFAAQLAGEALATVAARGIQALPGDQAALSAAVKYLVPTIVEDLIRDLRRQLGPWALVAGHGTGGTMAKVERDHRIVSLFDGNTLVNLHALISNFPILLWRSPERTAEDLEGLRVCTTLAQPLPDFDGDRLTLRPRRGAGVLAGLPDALERLGEDHALVAAEVDQLRAALTELTETTRALDRHAVSTPAEAFTAAARLCVLMGAAAAVHLWVNNRDDPMFAEDELWTDALWLRLALHALCERLGARRPLPTSVRERAARILRDQVGAGEPISFLFRARTKVGR</sequence>
<dbReference type="Proteomes" id="UP000438448">
    <property type="component" value="Unassembled WGS sequence"/>
</dbReference>
<dbReference type="InterPro" id="IPR013786">
    <property type="entry name" value="AcylCoA_DH/ox_N"/>
</dbReference>
<dbReference type="GO" id="GO:0003995">
    <property type="term" value="F:acyl-CoA dehydrogenase activity"/>
    <property type="evidence" value="ECO:0007669"/>
    <property type="project" value="TreeGrafter"/>
</dbReference>
<feature type="domain" description="Acyl-CoA oxidase/dehydrogenase middle" evidence="2">
    <location>
        <begin position="123"/>
        <end position="214"/>
    </location>
</feature>
<evidence type="ECO:0008006" key="6">
    <source>
        <dbReference type="Google" id="ProtNLM"/>
    </source>
</evidence>
<name>A0A7K0DAC0_9NOCA</name>
<dbReference type="InterPro" id="IPR006091">
    <property type="entry name" value="Acyl-CoA_Oxase/DH_mid-dom"/>
</dbReference>
<keyword evidence="1" id="KW-0285">Flavoprotein</keyword>
<evidence type="ECO:0000259" key="2">
    <source>
        <dbReference type="Pfam" id="PF02770"/>
    </source>
</evidence>
<dbReference type="RefSeq" id="WP_153414373.1">
    <property type="nucleotide sequence ID" value="NZ_WEGK01000014.1"/>
</dbReference>
<feature type="domain" description="Acyl-CoA dehydrogenase/oxidase N-terminal" evidence="3">
    <location>
        <begin position="17"/>
        <end position="115"/>
    </location>
</feature>
<dbReference type="InterPro" id="IPR009100">
    <property type="entry name" value="AcylCoA_DH/oxidase_NM_dom_sf"/>
</dbReference>
<evidence type="ECO:0000313" key="4">
    <source>
        <dbReference type="EMBL" id="MQY22618.1"/>
    </source>
</evidence>
<dbReference type="Pfam" id="PF02771">
    <property type="entry name" value="Acyl-CoA_dh_N"/>
    <property type="match status" value="1"/>
</dbReference>
<dbReference type="GO" id="GO:0050660">
    <property type="term" value="F:flavin adenine dinucleotide binding"/>
    <property type="evidence" value="ECO:0007669"/>
    <property type="project" value="InterPro"/>
</dbReference>
<accession>A0A7K0DAC0</accession>
<dbReference type="PANTHER" id="PTHR43884">
    <property type="entry name" value="ACYL-COA DEHYDROGENASE"/>
    <property type="match status" value="1"/>
</dbReference>
<keyword evidence="5" id="KW-1185">Reference proteome</keyword>
<dbReference type="EMBL" id="WEGK01000014">
    <property type="protein sequence ID" value="MQY22618.1"/>
    <property type="molecule type" value="Genomic_DNA"/>
</dbReference>
<dbReference type="InterPro" id="IPR036250">
    <property type="entry name" value="AcylCo_DH-like_C"/>
</dbReference>
<dbReference type="InterPro" id="IPR037069">
    <property type="entry name" value="AcylCoA_DH/ox_N_sf"/>
</dbReference>
<evidence type="ECO:0000256" key="1">
    <source>
        <dbReference type="ARBA" id="ARBA00022630"/>
    </source>
</evidence>
<evidence type="ECO:0000313" key="5">
    <source>
        <dbReference type="Proteomes" id="UP000438448"/>
    </source>
</evidence>
<organism evidence="4 5">
    <name type="scientific">Nocardia macrotermitis</name>
    <dbReference type="NCBI Taxonomy" id="2585198"/>
    <lineage>
        <taxon>Bacteria</taxon>
        <taxon>Bacillati</taxon>
        <taxon>Actinomycetota</taxon>
        <taxon>Actinomycetes</taxon>
        <taxon>Mycobacteriales</taxon>
        <taxon>Nocardiaceae</taxon>
        <taxon>Nocardia</taxon>
    </lineage>
</organism>
<dbReference type="Gene3D" id="1.10.540.10">
    <property type="entry name" value="Acyl-CoA dehydrogenase/oxidase, N-terminal domain"/>
    <property type="match status" value="1"/>
</dbReference>
<dbReference type="OrthoDB" id="3666321at2"/>
<evidence type="ECO:0000259" key="3">
    <source>
        <dbReference type="Pfam" id="PF02771"/>
    </source>
</evidence>
<comment type="caution">
    <text evidence="4">The sequence shown here is derived from an EMBL/GenBank/DDBJ whole genome shotgun (WGS) entry which is preliminary data.</text>
</comment>
<dbReference type="InterPro" id="IPR046373">
    <property type="entry name" value="Acyl-CoA_Oxase/DH_mid-dom_sf"/>
</dbReference>
<dbReference type="Pfam" id="PF02770">
    <property type="entry name" value="Acyl-CoA_dh_M"/>
    <property type="match status" value="1"/>
</dbReference>
<protein>
    <recommendedName>
        <fullName evidence="6">Acyl-CoA dehydrogenase</fullName>
    </recommendedName>
</protein>
<dbReference type="SUPFAM" id="SSF47203">
    <property type="entry name" value="Acyl-CoA dehydrogenase C-terminal domain-like"/>
    <property type="match status" value="1"/>
</dbReference>
<gene>
    <name evidence="4" type="ORF">NRB20_57360</name>
</gene>
<proteinExistence type="predicted"/>
<dbReference type="AlphaFoldDB" id="A0A7K0DAC0"/>